<reference evidence="1 2" key="1">
    <citation type="submission" date="2009-11" db="EMBL/GenBank/DDBJ databases">
        <authorList>
            <person name="Weinstock G."/>
            <person name="Sodergren E."/>
            <person name="Clifton S."/>
            <person name="Fulton L."/>
            <person name="Fulton B."/>
            <person name="Courtney L."/>
            <person name="Fronick C."/>
            <person name="Harrison M."/>
            <person name="Strong C."/>
            <person name="Farmer C."/>
            <person name="Delahaunty K."/>
            <person name="Markovic C."/>
            <person name="Hall O."/>
            <person name="Minx P."/>
            <person name="Tomlinson C."/>
            <person name="Mitreva M."/>
            <person name="Nelson J."/>
            <person name="Hou S."/>
            <person name="Wollam A."/>
            <person name="Pepin K.H."/>
            <person name="Johnson M."/>
            <person name="Bhonagiri V."/>
            <person name="Nash W.E."/>
            <person name="Warren W."/>
            <person name="Chinwalla A."/>
            <person name="Mardis E.R."/>
            <person name="Wilson R.K."/>
        </authorList>
    </citation>
    <scope>NUCLEOTIDE SEQUENCE [LARGE SCALE GENOMIC DNA]</scope>
    <source>
        <strain evidence="1 2">DSM 20093</strain>
    </source>
</reference>
<dbReference type="Proteomes" id="UP000003656">
    <property type="component" value="Unassembled WGS sequence"/>
</dbReference>
<proteinExistence type="predicted"/>
<dbReference type="AlphaFoldDB" id="D1NX26"/>
<organism evidence="1 2">
    <name type="scientific">Bifidobacterium gallicum DSM 20093 = LMG 11596</name>
    <dbReference type="NCBI Taxonomy" id="561180"/>
    <lineage>
        <taxon>Bacteria</taxon>
        <taxon>Bacillati</taxon>
        <taxon>Actinomycetota</taxon>
        <taxon>Actinomycetes</taxon>
        <taxon>Bifidobacteriales</taxon>
        <taxon>Bifidobacteriaceae</taxon>
        <taxon>Bifidobacterium</taxon>
    </lineage>
</organism>
<protein>
    <submittedName>
        <fullName evidence="1">Uncharacterized protein</fullName>
    </submittedName>
</protein>
<evidence type="ECO:0000313" key="2">
    <source>
        <dbReference type="Proteomes" id="UP000003656"/>
    </source>
</evidence>
<gene>
    <name evidence="1" type="ORF">BIFGAL_04435</name>
</gene>
<dbReference type="STRING" id="561180.BIFGAL_04435"/>
<evidence type="ECO:0000313" key="1">
    <source>
        <dbReference type="EMBL" id="EFA22087.1"/>
    </source>
</evidence>
<dbReference type="EMBL" id="ABXB03000008">
    <property type="protein sequence ID" value="EFA22087.1"/>
    <property type="molecule type" value="Genomic_DNA"/>
</dbReference>
<comment type="caution">
    <text evidence="1">The sequence shown here is derived from an EMBL/GenBank/DDBJ whole genome shotgun (WGS) entry which is preliminary data.</text>
</comment>
<sequence length="40" mass="4171">MSCIAKAIGVIGPYIKKFVKESIGHVGPDVVGGENGNQKE</sequence>
<accession>D1NX26</accession>
<name>D1NX26_9BIFI</name>